<dbReference type="Proteomes" id="UP000835052">
    <property type="component" value="Unassembled WGS sequence"/>
</dbReference>
<protein>
    <submittedName>
        <fullName evidence="7">Uncharacterized protein</fullName>
    </submittedName>
</protein>
<comment type="subcellular location">
    <subcellularLocation>
        <location evidence="1">Cell junction</location>
        <location evidence="1">Adherens junction</location>
    </subcellularLocation>
</comment>
<proteinExistence type="inferred from homology"/>
<feature type="coiled-coil region" evidence="5">
    <location>
        <begin position="112"/>
        <end position="146"/>
    </location>
</feature>
<evidence type="ECO:0000256" key="2">
    <source>
        <dbReference type="ARBA" id="ARBA00009052"/>
    </source>
</evidence>
<gene>
    <name evidence="7" type="ORF">CAUJ_LOCUS9844</name>
</gene>
<dbReference type="PANTHER" id="PTHR13546">
    <property type="entry name" value="RE60986P"/>
    <property type="match status" value="1"/>
</dbReference>
<feature type="region of interest" description="Disordered" evidence="6">
    <location>
        <begin position="401"/>
        <end position="420"/>
    </location>
</feature>
<dbReference type="InterPro" id="IPR019359">
    <property type="entry name" value="CCDC85"/>
</dbReference>
<sequence>MSSSNSDSLSTVHYAKPVIIRKASMFSKASISVSQDSSEKNQNTGIVYPRLLIKDPGSPQHSQSTRSDAYAVPHASSAKLSFSQLKYENIKHRCKMIEEENQRLLRFQSDVVNDANRRVEMHVNEIRMLKEENKKLLKANKELRDLCCFLDDDRQKTRRLAREWQKFGRFTSNLMKQEVQTYQQKQNELEERCAVRGRENEELKQLCLYLDEQRQLLANQFNQCHRDDDRSEDLGCGSSERSVTFEEENCSFNKTKEDAIRLLSKRMSLPSTSSITEEGLAPKKDSTLIISYIQSLENRIKNLESLQNNESFWNSESNIGSDSDEKTVIERWDEENTSNGNSTTRKSTIQNMFTSTTSTMTSSGTTYGSSETDGESAVFVMGDEIDFGSLEVRALSRIDEEKSEMANSRDKTEENVVEKSGEMPPAIAPISRSLLSIAHFSMKSPSTSTEKDSLTRSASETFNSWTSAPRSSIRCSSVGDENEFPEN</sequence>
<reference evidence="7" key="1">
    <citation type="submission" date="2020-10" db="EMBL/GenBank/DDBJ databases">
        <authorList>
            <person name="Kikuchi T."/>
        </authorList>
    </citation>
    <scope>NUCLEOTIDE SEQUENCE</scope>
    <source>
        <strain evidence="7">NKZ352</strain>
    </source>
</reference>
<comment type="caution">
    <text evidence="7">The sequence shown here is derived from an EMBL/GenBank/DDBJ whole genome shotgun (WGS) entry which is preliminary data.</text>
</comment>
<keyword evidence="3" id="KW-0965">Cell junction</keyword>
<dbReference type="Pfam" id="PF10226">
    <property type="entry name" value="CCDC85"/>
    <property type="match status" value="1"/>
</dbReference>
<dbReference type="OrthoDB" id="10056395at2759"/>
<evidence type="ECO:0000256" key="3">
    <source>
        <dbReference type="ARBA" id="ARBA00022949"/>
    </source>
</evidence>
<dbReference type="AlphaFoldDB" id="A0A8S1HFA1"/>
<evidence type="ECO:0000256" key="6">
    <source>
        <dbReference type="SAM" id="MobiDB-lite"/>
    </source>
</evidence>
<dbReference type="GO" id="GO:0005912">
    <property type="term" value="C:adherens junction"/>
    <property type="evidence" value="ECO:0007669"/>
    <property type="project" value="UniProtKB-SubCell"/>
</dbReference>
<evidence type="ECO:0000313" key="7">
    <source>
        <dbReference type="EMBL" id="CAD6193925.1"/>
    </source>
</evidence>
<organism evidence="7 8">
    <name type="scientific">Caenorhabditis auriculariae</name>
    <dbReference type="NCBI Taxonomy" id="2777116"/>
    <lineage>
        <taxon>Eukaryota</taxon>
        <taxon>Metazoa</taxon>
        <taxon>Ecdysozoa</taxon>
        <taxon>Nematoda</taxon>
        <taxon>Chromadorea</taxon>
        <taxon>Rhabditida</taxon>
        <taxon>Rhabditina</taxon>
        <taxon>Rhabditomorpha</taxon>
        <taxon>Rhabditoidea</taxon>
        <taxon>Rhabditidae</taxon>
        <taxon>Peloderinae</taxon>
        <taxon>Caenorhabditis</taxon>
    </lineage>
</organism>
<accession>A0A8S1HFA1</accession>
<comment type="similarity">
    <text evidence="2">Belongs to the CCDC85 family.</text>
</comment>
<keyword evidence="4 5" id="KW-0175">Coiled coil</keyword>
<dbReference type="PANTHER" id="PTHR13546:SF15">
    <property type="entry name" value="CCDC85"/>
    <property type="match status" value="1"/>
</dbReference>
<feature type="compositionally biased region" description="Polar residues" evidence="6">
    <location>
        <begin position="455"/>
        <end position="475"/>
    </location>
</feature>
<evidence type="ECO:0000256" key="1">
    <source>
        <dbReference type="ARBA" id="ARBA00004536"/>
    </source>
</evidence>
<dbReference type="EMBL" id="CAJGYM010000039">
    <property type="protein sequence ID" value="CAD6193925.1"/>
    <property type="molecule type" value="Genomic_DNA"/>
</dbReference>
<feature type="region of interest" description="Disordered" evidence="6">
    <location>
        <begin position="443"/>
        <end position="487"/>
    </location>
</feature>
<keyword evidence="8" id="KW-1185">Reference proteome</keyword>
<evidence type="ECO:0000256" key="5">
    <source>
        <dbReference type="SAM" id="Coils"/>
    </source>
</evidence>
<evidence type="ECO:0000313" key="8">
    <source>
        <dbReference type="Proteomes" id="UP000835052"/>
    </source>
</evidence>
<evidence type="ECO:0000256" key="4">
    <source>
        <dbReference type="ARBA" id="ARBA00023054"/>
    </source>
</evidence>
<name>A0A8S1HFA1_9PELO</name>